<accession>A0A8T2WII9</accession>
<name>A0A8T2WII9_POPDE</name>
<comment type="caution">
    <text evidence="2">The sequence shown here is derived from an EMBL/GenBank/DDBJ whole genome shotgun (WGS) entry which is preliminary data.</text>
</comment>
<dbReference type="EMBL" id="JACEGQ020000019">
    <property type="protein sequence ID" value="KAH8481135.1"/>
    <property type="molecule type" value="Genomic_DNA"/>
</dbReference>
<feature type="region of interest" description="Disordered" evidence="1">
    <location>
        <begin position="30"/>
        <end position="59"/>
    </location>
</feature>
<evidence type="ECO:0000256" key="1">
    <source>
        <dbReference type="SAM" id="MobiDB-lite"/>
    </source>
</evidence>
<evidence type="ECO:0000313" key="2">
    <source>
        <dbReference type="EMBL" id="KAH8481135.1"/>
    </source>
</evidence>
<feature type="compositionally biased region" description="Basic and acidic residues" evidence="1">
    <location>
        <begin position="30"/>
        <end position="43"/>
    </location>
</feature>
<sequence length="117" mass="13074">MYNVRVIIITFALDQRNGICKVGRDSPRAVELEQSGSRRREEADSSGEELLTTEELMDTSRRSTMGREVCMLELAASLPLLTSVQSYLLEEDLLGGDWYHVVETSTAAAGKRRLLPL</sequence>
<reference evidence="2" key="1">
    <citation type="journal article" date="2021" name="J. Hered.">
        <title>Genome Assembly of Salicaceae Populus deltoides (Eastern Cottonwood) I-69 Based on Nanopore Sequencing and Hi-C Technologies.</title>
        <authorList>
            <person name="Bai S."/>
            <person name="Wu H."/>
            <person name="Zhang J."/>
            <person name="Pan Z."/>
            <person name="Zhao W."/>
            <person name="Li Z."/>
            <person name="Tong C."/>
        </authorList>
    </citation>
    <scope>NUCLEOTIDE SEQUENCE</scope>
    <source>
        <tissue evidence="2">Leaf</tissue>
    </source>
</reference>
<gene>
    <name evidence="2" type="ORF">H0E87_031175</name>
</gene>
<keyword evidence="3" id="KW-1185">Reference proteome</keyword>
<dbReference type="Proteomes" id="UP000807159">
    <property type="component" value="Chromosome 19"/>
</dbReference>
<evidence type="ECO:0000313" key="3">
    <source>
        <dbReference type="Proteomes" id="UP000807159"/>
    </source>
</evidence>
<feature type="compositionally biased region" description="Acidic residues" evidence="1">
    <location>
        <begin position="44"/>
        <end position="57"/>
    </location>
</feature>
<protein>
    <submittedName>
        <fullName evidence="2">Uncharacterized protein</fullName>
    </submittedName>
</protein>
<proteinExistence type="predicted"/>
<dbReference type="AlphaFoldDB" id="A0A8T2WII9"/>
<organism evidence="2 3">
    <name type="scientific">Populus deltoides</name>
    <name type="common">Eastern poplar</name>
    <name type="synonym">Eastern cottonwood</name>
    <dbReference type="NCBI Taxonomy" id="3696"/>
    <lineage>
        <taxon>Eukaryota</taxon>
        <taxon>Viridiplantae</taxon>
        <taxon>Streptophyta</taxon>
        <taxon>Embryophyta</taxon>
        <taxon>Tracheophyta</taxon>
        <taxon>Spermatophyta</taxon>
        <taxon>Magnoliopsida</taxon>
        <taxon>eudicotyledons</taxon>
        <taxon>Gunneridae</taxon>
        <taxon>Pentapetalae</taxon>
        <taxon>rosids</taxon>
        <taxon>fabids</taxon>
        <taxon>Malpighiales</taxon>
        <taxon>Salicaceae</taxon>
        <taxon>Saliceae</taxon>
        <taxon>Populus</taxon>
    </lineage>
</organism>